<accession>A0A919PZY5</accession>
<gene>
    <name evidence="2" type="ORF">Dsi01nite_112000</name>
</gene>
<evidence type="ECO:0000313" key="3">
    <source>
        <dbReference type="Proteomes" id="UP000660611"/>
    </source>
</evidence>
<dbReference type="EMBL" id="BONQ01000215">
    <property type="protein sequence ID" value="GIG53159.1"/>
    <property type="molecule type" value="Genomic_DNA"/>
</dbReference>
<evidence type="ECO:0000313" key="2">
    <source>
        <dbReference type="EMBL" id="GIG53159.1"/>
    </source>
</evidence>
<dbReference type="RefSeq" id="WP_203854758.1">
    <property type="nucleotide sequence ID" value="NZ_BAAAVW010000030.1"/>
</dbReference>
<sequence length="471" mass="53257">MADPAAVERLREIVLKAASAIASVSTAAKLDEDLARAGLPPSVSGDSKPKRAANSAALVPADRLRDVVLGLLHQDTWLSPQDRITAQDCIWEQEQHPTIEKRTRRDIARAVPGNILADHYPRFRALLGTLFDLGQGQIFLLQTRDGSLGGQIDRHFHHNDDWTVEELFDALGAVDASDRRFALLLEGMVSGATVTDEAAQRQLVEAINGPLTVPGLELRETGSADGYPVFELVATRARGGRPKQLIFGSSRKPDLRLIDAIDNDLEVLDHHDDVLVYDRPIGPAGLRWRDLQTWWQETHHIEDDAEAKRQLWQRLGRSLPRNAPHQTLLFVEYHEIYSDVLPDLPALLPEVWRHWDHKTVKERGKDALVQFRMDFLLLAPGGARIVLEVDGQTHYASEQGRRGERRWSPDGDRYAHTMAQTRDLGLAGYEVYRFGTNELEEEDKDEVRAMLTHFFDNLFRRHRIAAPRRSN</sequence>
<dbReference type="InterPro" id="IPR041427">
    <property type="entry name" value="AbiJ-NTD3"/>
</dbReference>
<evidence type="ECO:0000259" key="1">
    <source>
        <dbReference type="Pfam" id="PF18860"/>
    </source>
</evidence>
<name>A0A919PZY5_9ACTN</name>
<comment type="caution">
    <text evidence="2">The sequence shown here is derived from an EMBL/GenBank/DDBJ whole genome shotgun (WGS) entry which is preliminary data.</text>
</comment>
<feature type="domain" description="AbiJ-NTD3" evidence="1">
    <location>
        <begin position="99"/>
        <end position="262"/>
    </location>
</feature>
<organism evidence="2 3">
    <name type="scientific">Dactylosporangium siamense</name>
    <dbReference type="NCBI Taxonomy" id="685454"/>
    <lineage>
        <taxon>Bacteria</taxon>
        <taxon>Bacillati</taxon>
        <taxon>Actinomycetota</taxon>
        <taxon>Actinomycetes</taxon>
        <taxon>Micromonosporales</taxon>
        <taxon>Micromonosporaceae</taxon>
        <taxon>Dactylosporangium</taxon>
    </lineage>
</organism>
<dbReference type="Pfam" id="PF18860">
    <property type="entry name" value="AbiJ_NTD3"/>
    <property type="match status" value="1"/>
</dbReference>
<dbReference type="AlphaFoldDB" id="A0A919PZY5"/>
<reference evidence="2" key="1">
    <citation type="submission" date="2021-01" db="EMBL/GenBank/DDBJ databases">
        <title>Whole genome shotgun sequence of Dactylosporangium siamense NBRC 106093.</title>
        <authorList>
            <person name="Komaki H."/>
            <person name="Tamura T."/>
        </authorList>
    </citation>
    <scope>NUCLEOTIDE SEQUENCE</scope>
    <source>
        <strain evidence="2">NBRC 106093</strain>
    </source>
</reference>
<protein>
    <recommendedName>
        <fullName evidence="1">AbiJ-NTD3 domain-containing protein</fullName>
    </recommendedName>
</protein>
<proteinExistence type="predicted"/>
<keyword evidence="3" id="KW-1185">Reference proteome</keyword>
<dbReference type="Proteomes" id="UP000660611">
    <property type="component" value="Unassembled WGS sequence"/>
</dbReference>